<dbReference type="Proteomes" id="UP000257109">
    <property type="component" value="Unassembled WGS sequence"/>
</dbReference>
<reference evidence="2" key="1">
    <citation type="submission" date="2018-05" db="EMBL/GenBank/DDBJ databases">
        <title>Draft genome of Mucuna pruriens seed.</title>
        <authorList>
            <person name="Nnadi N.E."/>
            <person name="Vos R."/>
            <person name="Hasami M.H."/>
            <person name="Devisetty U.K."/>
            <person name="Aguiy J.C."/>
        </authorList>
    </citation>
    <scope>NUCLEOTIDE SEQUENCE [LARGE SCALE GENOMIC DNA]</scope>
    <source>
        <strain evidence="2">JCA_2017</strain>
    </source>
</reference>
<gene>
    <name evidence="2" type="ORF">CR513_43708</name>
</gene>
<dbReference type="EMBL" id="QJKJ01009547">
    <property type="protein sequence ID" value="RDX76316.1"/>
    <property type="molecule type" value="Genomic_DNA"/>
</dbReference>
<organism evidence="2 3">
    <name type="scientific">Mucuna pruriens</name>
    <name type="common">Velvet bean</name>
    <name type="synonym">Dolichos pruriens</name>
    <dbReference type="NCBI Taxonomy" id="157652"/>
    <lineage>
        <taxon>Eukaryota</taxon>
        <taxon>Viridiplantae</taxon>
        <taxon>Streptophyta</taxon>
        <taxon>Embryophyta</taxon>
        <taxon>Tracheophyta</taxon>
        <taxon>Spermatophyta</taxon>
        <taxon>Magnoliopsida</taxon>
        <taxon>eudicotyledons</taxon>
        <taxon>Gunneridae</taxon>
        <taxon>Pentapetalae</taxon>
        <taxon>rosids</taxon>
        <taxon>fabids</taxon>
        <taxon>Fabales</taxon>
        <taxon>Fabaceae</taxon>
        <taxon>Papilionoideae</taxon>
        <taxon>50 kb inversion clade</taxon>
        <taxon>NPAAA clade</taxon>
        <taxon>indigoferoid/millettioid clade</taxon>
        <taxon>Phaseoleae</taxon>
        <taxon>Mucuna</taxon>
    </lineage>
</organism>
<keyword evidence="3" id="KW-1185">Reference proteome</keyword>
<feature type="non-terminal residue" evidence="2">
    <location>
        <position position="1"/>
    </location>
</feature>
<accession>A0A371FDG3</accession>
<sequence length="96" mass="10802">MVQLLFEIAVSWTDLLGRVRVRRSEAGDYTDLETVEERRDGSLYNCNTVATIAVANRSTKLAPDLPFFERNGDGKPQDSEPLPPHSVLKMGLRLRT</sequence>
<protein>
    <submittedName>
        <fullName evidence="2">Uncharacterized protein</fullName>
    </submittedName>
</protein>
<dbReference type="AlphaFoldDB" id="A0A371FDG3"/>
<evidence type="ECO:0000313" key="3">
    <source>
        <dbReference type="Proteomes" id="UP000257109"/>
    </source>
</evidence>
<evidence type="ECO:0000256" key="1">
    <source>
        <dbReference type="SAM" id="MobiDB-lite"/>
    </source>
</evidence>
<comment type="caution">
    <text evidence="2">The sequence shown here is derived from an EMBL/GenBank/DDBJ whole genome shotgun (WGS) entry which is preliminary data.</text>
</comment>
<evidence type="ECO:0000313" key="2">
    <source>
        <dbReference type="EMBL" id="RDX76316.1"/>
    </source>
</evidence>
<name>A0A371FDG3_MUCPR</name>
<feature type="region of interest" description="Disordered" evidence="1">
    <location>
        <begin position="65"/>
        <end position="86"/>
    </location>
</feature>
<proteinExistence type="predicted"/>